<organism evidence="3 4">
    <name type="scientific">Anaerostipes hadrus</name>
    <dbReference type="NCBI Taxonomy" id="649756"/>
    <lineage>
        <taxon>Bacteria</taxon>
        <taxon>Bacillati</taxon>
        <taxon>Bacillota</taxon>
        <taxon>Clostridia</taxon>
        <taxon>Lachnospirales</taxon>
        <taxon>Lachnospiraceae</taxon>
        <taxon>Anaerostipes</taxon>
    </lineage>
</organism>
<name>A0A173RCB9_ANAHA</name>
<dbReference type="InterPro" id="IPR013693">
    <property type="entry name" value="SpoIID/LytB_N"/>
</dbReference>
<dbReference type="GO" id="GO:0030435">
    <property type="term" value="P:sporulation resulting in formation of a cellular spore"/>
    <property type="evidence" value="ECO:0007669"/>
    <property type="project" value="InterPro"/>
</dbReference>
<sequence length="310" mass="36495">MRYKMTYILFLFFLLTTIPYIITIYINKENKKNISFENYDSGYKIQDKDQDIDLESYLLKILPGQISMDQEEETIKCQAVILRTDLIRKMGRSKKIKMESIPYQVYKDEQYKNKLGDRAYEIMDQKRKKVVKETIGKVITYKGALIEPYFHAVSVGMTLDASEWFGKKIPYLRQKESLSDIESKDYMSIKTISYQRMQIILEENMKKKITIQQLQKNLRLLTVTKNGYVKQIKAGSCIISGEDFARWLQLASNNFYFEQYKGNLRIICLGKGNGLGLSQYGADQMAKQGKTYQKILKYYYPKTMIQKLYE</sequence>
<dbReference type="InterPro" id="IPR013486">
    <property type="entry name" value="SpoIID/LytB"/>
</dbReference>
<evidence type="ECO:0000313" key="4">
    <source>
        <dbReference type="Proteomes" id="UP000095553"/>
    </source>
</evidence>
<dbReference type="Pfam" id="PF08486">
    <property type="entry name" value="SpoIID"/>
    <property type="match status" value="1"/>
</dbReference>
<dbReference type="EMBL" id="CYXY01000002">
    <property type="protein sequence ID" value="CUM75259.1"/>
    <property type="molecule type" value="Genomic_DNA"/>
</dbReference>
<dbReference type="RefSeq" id="WP_070099278.1">
    <property type="nucleotide sequence ID" value="NZ_CYXY01000002.1"/>
</dbReference>
<proteinExistence type="predicted"/>
<keyword evidence="1" id="KW-0812">Transmembrane</keyword>
<evidence type="ECO:0000313" key="3">
    <source>
        <dbReference type="EMBL" id="CUM75259.1"/>
    </source>
</evidence>
<keyword evidence="1" id="KW-1133">Transmembrane helix</keyword>
<dbReference type="AlphaFoldDB" id="A0A173RCB9"/>
<feature type="transmembrane region" description="Helical" evidence="1">
    <location>
        <begin position="7"/>
        <end position="26"/>
    </location>
</feature>
<evidence type="ECO:0000259" key="2">
    <source>
        <dbReference type="Pfam" id="PF08486"/>
    </source>
</evidence>
<accession>A0A173RCB9</accession>
<gene>
    <name evidence="3" type="ORF">ERS852571_00392</name>
</gene>
<keyword evidence="1" id="KW-0472">Membrane</keyword>
<feature type="domain" description="Sporulation stage II protein D amidase enhancer LytB N-terminal" evidence="2">
    <location>
        <begin position="50"/>
        <end position="141"/>
    </location>
</feature>
<evidence type="ECO:0000256" key="1">
    <source>
        <dbReference type="SAM" id="Phobius"/>
    </source>
</evidence>
<dbReference type="NCBIfam" id="TIGR02669">
    <property type="entry name" value="SpoIID_LytB"/>
    <property type="match status" value="1"/>
</dbReference>
<dbReference type="Proteomes" id="UP000095553">
    <property type="component" value="Unassembled WGS sequence"/>
</dbReference>
<protein>
    <submittedName>
        <fullName evidence="3">H-34</fullName>
    </submittedName>
</protein>
<reference evidence="3 4" key="1">
    <citation type="submission" date="2015-09" db="EMBL/GenBank/DDBJ databases">
        <authorList>
            <consortium name="Pathogen Informatics"/>
        </authorList>
    </citation>
    <scope>NUCLEOTIDE SEQUENCE [LARGE SCALE GENOMIC DNA]</scope>
    <source>
        <strain evidence="3 4">2789STDY5834959</strain>
    </source>
</reference>